<reference evidence="1 2" key="1">
    <citation type="journal article" date="2009" name="Nature">
        <title>Evolution of pathogenicity and sexual reproduction in eight Candida genomes.</title>
        <authorList>
            <person name="Butler G."/>
            <person name="Rasmussen M.D."/>
            <person name="Lin M.F."/>
            <person name="Santos M.A."/>
            <person name="Sakthikumar S."/>
            <person name="Munro C.A."/>
            <person name="Rheinbay E."/>
            <person name="Grabherr M."/>
            <person name="Forche A."/>
            <person name="Reedy J.L."/>
            <person name="Agrafioti I."/>
            <person name="Arnaud M.B."/>
            <person name="Bates S."/>
            <person name="Brown A.J."/>
            <person name="Brunke S."/>
            <person name="Costanzo M.C."/>
            <person name="Fitzpatrick D.A."/>
            <person name="de Groot P.W."/>
            <person name="Harris D."/>
            <person name="Hoyer L.L."/>
            <person name="Hube B."/>
            <person name="Klis F.M."/>
            <person name="Kodira C."/>
            <person name="Lennard N."/>
            <person name="Logue M.E."/>
            <person name="Martin R."/>
            <person name="Neiman A.M."/>
            <person name="Nikolaou E."/>
            <person name="Quail M.A."/>
            <person name="Quinn J."/>
            <person name="Santos M.C."/>
            <person name="Schmitzberger F.F."/>
            <person name="Sherlock G."/>
            <person name="Shah P."/>
            <person name="Silverstein K.A."/>
            <person name="Skrzypek M.S."/>
            <person name="Soll D."/>
            <person name="Staggs R."/>
            <person name="Stansfield I."/>
            <person name="Stumpf M.P."/>
            <person name="Sudbery P.E."/>
            <person name="Srikantha T."/>
            <person name="Zeng Q."/>
            <person name="Berman J."/>
            <person name="Berriman M."/>
            <person name="Heitman J."/>
            <person name="Gow N.A."/>
            <person name="Lorenz M.C."/>
            <person name="Birren B.W."/>
            <person name="Kellis M."/>
            <person name="Cuomo C.A."/>
        </authorList>
    </citation>
    <scope>NUCLEOTIDE SEQUENCE [LARGE SCALE GENOMIC DNA]</scope>
    <source>
        <strain evidence="1 2">ATCC 42720</strain>
    </source>
</reference>
<dbReference type="HOGENOM" id="CLU_966443_0_0_1"/>
<proteinExistence type="predicted"/>
<sequence length="288" mass="30606">MHPLPFQMALASFNLLTNSSTESTLTPAERAGGSSTLSVSKRLTTSIPKSSAFNFSNGFFLAFMMLGNDAYSGSLSLKSVVMIIGKSACNVSAPPSTSSVTLILSPLISTLDAFVAWGQFNKPAKICPVWLASSSIDCLPKITKLEPSLSTTFCNILATVKGSTSASPTSTKVVVSAPLARAVLKISCDFVGPMETAWIFSTNPLFASSIFNDSSKAMSQNGLISNFTPFVSTPVPALLILGLIAKSMTLLTGTKIFNLDDMTGVIMFRQFSSTHFFHPRPGSRMQAQ</sequence>
<dbReference type="EMBL" id="CH408080">
    <property type="protein sequence ID" value="EEQ40022.1"/>
    <property type="molecule type" value="Genomic_DNA"/>
</dbReference>
<dbReference type="VEuPathDB" id="FungiDB:CLUG_04149"/>
<gene>
    <name evidence="1" type="ORF">CLUG_04149</name>
</gene>
<dbReference type="Proteomes" id="UP000007703">
    <property type="component" value="Unassembled WGS sequence"/>
</dbReference>
<dbReference type="AlphaFoldDB" id="C4Y7H1"/>
<evidence type="ECO:0000313" key="1">
    <source>
        <dbReference type="EMBL" id="EEQ40022.1"/>
    </source>
</evidence>
<name>C4Y7H1_CLAL4</name>
<protein>
    <submittedName>
        <fullName evidence="1">Uncharacterized protein</fullName>
    </submittedName>
</protein>
<dbReference type="KEGG" id="clu:CLUG_04149"/>
<evidence type="ECO:0000313" key="2">
    <source>
        <dbReference type="Proteomes" id="UP000007703"/>
    </source>
</evidence>
<dbReference type="InParanoid" id="C4Y7H1"/>
<organism evidence="1 2">
    <name type="scientific">Clavispora lusitaniae (strain ATCC 42720)</name>
    <name type="common">Yeast</name>
    <name type="synonym">Candida lusitaniae</name>
    <dbReference type="NCBI Taxonomy" id="306902"/>
    <lineage>
        <taxon>Eukaryota</taxon>
        <taxon>Fungi</taxon>
        <taxon>Dikarya</taxon>
        <taxon>Ascomycota</taxon>
        <taxon>Saccharomycotina</taxon>
        <taxon>Pichiomycetes</taxon>
        <taxon>Metschnikowiaceae</taxon>
        <taxon>Clavispora</taxon>
    </lineage>
</organism>
<accession>C4Y7H1</accession>